<keyword evidence="4" id="KW-0804">Transcription</keyword>
<dbReference type="Pfam" id="PF08281">
    <property type="entry name" value="Sigma70_r4_2"/>
    <property type="match status" value="1"/>
</dbReference>
<feature type="domain" description="RNA polymerase sigma factor 70 region 4 type 2" evidence="6">
    <location>
        <begin position="105"/>
        <end position="156"/>
    </location>
</feature>
<feature type="domain" description="RNA polymerase sigma-70 region 2" evidence="5">
    <location>
        <begin position="8"/>
        <end position="72"/>
    </location>
</feature>
<evidence type="ECO:0000313" key="7">
    <source>
        <dbReference type="EMBL" id="EPF75636.1"/>
    </source>
</evidence>
<comment type="caution">
    <text evidence="7">The sequence shown here is derived from an EMBL/GenBank/DDBJ whole genome shotgun (WGS) entry which is preliminary data.</text>
</comment>
<dbReference type="InterPro" id="IPR007627">
    <property type="entry name" value="RNA_pol_sigma70_r2"/>
</dbReference>
<dbReference type="Gene3D" id="1.10.10.10">
    <property type="entry name" value="Winged helix-like DNA-binding domain superfamily/Winged helix DNA-binding domain"/>
    <property type="match status" value="1"/>
</dbReference>
<dbReference type="PANTHER" id="PTHR43133">
    <property type="entry name" value="RNA POLYMERASE ECF-TYPE SIGMA FACTO"/>
    <property type="match status" value="1"/>
</dbReference>
<accession>S3P9V7</accession>
<dbReference type="RefSeq" id="WP_016655712.1">
    <property type="nucleotide sequence ID" value="NZ_KE340352.1"/>
</dbReference>
<dbReference type="HOGENOM" id="CLU_047691_12_1_6"/>
<evidence type="ECO:0000259" key="6">
    <source>
        <dbReference type="Pfam" id="PF08281"/>
    </source>
</evidence>
<dbReference type="Proteomes" id="UP000014568">
    <property type="component" value="Unassembled WGS sequence"/>
</dbReference>
<evidence type="ECO:0000256" key="1">
    <source>
        <dbReference type="ARBA" id="ARBA00010641"/>
    </source>
</evidence>
<dbReference type="Gene3D" id="1.10.1740.10">
    <property type="match status" value="1"/>
</dbReference>
<reference evidence="7 8" key="1">
    <citation type="submission" date="2013-06" db="EMBL/GenBank/DDBJ databases">
        <title>The Genome Sequence of Acinetobacter rudis CIP 110305.</title>
        <authorList>
            <consortium name="The Broad Institute Genome Sequencing Platform"/>
            <consortium name="The Broad Institute Genome Sequencing Center for Infectious Disease"/>
            <person name="Cerqueira G."/>
            <person name="Feldgarden M."/>
            <person name="Courvalin P."/>
            <person name="Perichon B."/>
            <person name="Grillot-Courvalin C."/>
            <person name="Clermont D."/>
            <person name="Rocha E."/>
            <person name="Yoon E.-J."/>
            <person name="Nemec A."/>
            <person name="Young S.K."/>
            <person name="Zeng Q."/>
            <person name="Gargeya S."/>
            <person name="Fitzgerald M."/>
            <person name="Abouelleil A."/>
            <person name="Alvarado L."/>
            <person name="Berlin A.M."/>
            <person name="Chapman S.B."/>
            <person name="Dewar J."/>
            <person name="Goldberg J."/>
            <person name="Griggs A."/>
            <person name="Gujja S."/>
            <person name="Hansen M."/>
            <person name="Howarth C."/>
            <person name="Imamovic A."/>
            <person name="Larimer J."/>
            <person name="McCowan C."/>
            <person name="Murphy C."/>
            <person name="Pearson M."/>
            <person name="Priest M."/>
            <person name="Roberts A."/>
            <person name="Saif S."/>
            <person name="Shea T."/>
            <person name="Sykes S."/>
            <person name="Wortman J."/>
            <person name="Nusbaum C."/>
            <person name="Birren B."/>
        </authorList>
    </citation>
    <scope>NUCLEOTIDE SEQUENCE [LARGE SCALE GENOMIC DNA]</scope>
    <source>
        <strain evidence="7 8">CIP 110305</strain>
    </source>
</reference>
<dbReference type="NCBIfam" id="TIGR02937">
    <property type="entry name" value="sigma70-ECF"/>
    <property type="match status" value="1"/>
</dbReference>
<dbReference type="InterPro" id="IPR013324">
    <property type="entry name" value="RNA_pol_sigma_r3/r4-like"/>
</dbReference>
<dbReference type="STRING" id="632955.GCA_000829675_02205"/>
<organism evidence="7 8">
    <name type="scientific">Acinetobacter rudis CIP 110305</name>
    <dbReference type="NCBI Taxonomy" id="421052"/>
    <lineage>
        <taxon>Bacteria</taxon>
        <taxon>Pseudomonadati</taxon>
        <taxon>Pseudomonadota</taxon>
        <taxon>Gammaproteobacteria</taxon>
        <taxon>Moraxellales</taxon>
        <taxon>Moraxellaceae</taxon>
        <taxon>Acinetobacter</taxon>
    </lineage>
</organism>
<evidence type="ECO:0000256" key="2">
    <source>
        <dbReference type="ARBA" id="ARBA00023015"/>
    </source>
</evidence>
<dbReference type="InterPro" id="IPR013249">
    <property type="entry name" value="RNA_pol_sigma70_r4_t2"/>
</dbReference>
<evidence type="ECO:0008006" key="9">
    <source>
        <dbReference type="Google" id="ProtNLM"/>
    </source>
</evidence>
<dbReference type="SUPFAM" id="SSF88946">
    <property type="entry name" value="Sigma2 domain of RNA polymerase sigma factors"/>
    <property type="match status" value="1"/>
</dbReference>
<dbReference type="InterPro" id="IPR036388">
    <property type="entry name" value="WH-like_DNA-bd_sf"/>
</dbReference>
<evidence type="ECO:0000256" key="3">
    <source>
        <dbReference type="ARBA" id="ARBA00023082"/>
    </source>
</evidence>
<keyword evidence="2" id="KW-0805">Transcription regulation</keyword>
<keyword evidence="3" id="KW-0731">Sigma factor</keyword>
<comment type="similarity">
    <text evidence="1">Belongs to the sigma-70 factor family. ECF subfamily.</text>
</comment>
<name>S3P9V7_9GAMM</name>
<dbReference type="EMBL" id="ATGI01000013">
    <property type="protein sequence ID" value="EPF75636.1"/>
    <property type="molecule type" value="Genomic_DNA"/>
</dbReference>
<dbReference type="GO" id="GO:0003677">
    <property type="term" value="F:DNA binding"/>
    <property type="evidence" value="ECO:0007669"/>
    <property type="project" value="InterPro"/>
</dbReference>
<proteinExistence type="inferred from homology"/>
<dbReference type="PATRIC" id="fig|421052.3.peg.1275"/>
<dbReference type="AlphaFoldDB" id="S3P9V7"/>
<dbReference type="eggNOG" id="COG1595">
    <property type="taxonomic scope" value="Bacteria"/>
</dbReference>
<keyword evidence="8" id="KW-1185">Reference proteome</keyword>
<dbReference type="SUPFAM" id="SSF88659">
    <property type="entry name" value="Sigma3 and sigma4 domains of RNA polymerase sigma factors"/>
    <property type="match status" value="1"/>
</dbReference>
<dbReference type="GO" id="GO:0006352">
    <property type="term" value="P:DNA-templated transcription initiation"/>
    <property type="evidence" value="ECO:0007669"/>
    <property type="project" value="InterPro"/>
</dbReference>
<dbReference type="GO" id="GO:0016987">
    <property type="term" value="F:sigma factor activity"/>
    <property type="evidence" value="ECO:0007669"/>
    <property type="project" value="UniProtKB-KW"/>
</dbReference>
<gene>
    <name evidence="7" type="ORF">F945_01303</name>
</gene>
<evidence type="ECO:0000256" key="4">
    <source>
        <dbReference type="ARBA" id="ARBA00023163"/>
    </source>
</evidence>
<dbReference type="OrthoDB" id="9797134at2"/>
<dbReference type="InterPro" id="IPR014284">
    <property type="entry name" value="RNA_pol_sigma-70_dom"/>
</dbReference>
<evidence type="ECO:0000313" key="8">
    <source>
        <dbReference type="Proteomes" id="UP000014568"/>
    </source>
</evidence>
<evidence type="ECO:0000259" key="5">
    <source>
        <dbReference type="Pfam" id="PF04542"/>
    </source>
</evidence>
<protein>
    <recommendedName>
        <fullName evidence="9">RNA polymerase sigma-70 factor, ECF subfamily</fullName>
    </recommendedName>
</protein>
<sequence length="161" mass="19223">MSEQIHQLYQGHHTWLYQWFKRRLNNSEDAADLAQDTFLRIMKRQEALHFEQPRAILTTVAKGILFNWYKRQEIEKAYLEALENRPEEYERSPEHVVEAVEALFLISELLDQFSDRERQIFLWSQLDGISQVEIAKRLNISTRTVMRDLTKVLSKCISIIE</sequence>
<dbReference type="Pfam" id="PF04542">
    <property type="entry name" value="Sigma70_r2"/>
    <property type="match status" value="1"/>
</dbReference>
<dbReference type="InterPro" id="IPR039425">
    <property type="entry name" value="RNA_pol_sigma-70-like"/>
</dbReference>
<dbReference type="InterPro" id="IPR013325">
    <property type="entry name" value="RNA_pol_sigma_r2"/>
</dbReference>
<dbReference type="PANTHER" id="PTHR43133:SF63">
    <property type="entry name" value="RNA POLYMERASE SIGMA FACTOR FECI-RELATED"/>
    <property type="match status" value="1"/>
</dbReference>